<dbReference type="Proteomes" id="UP000886501">
    <property type="component" value="Unassembled WGS sequence"/>
</dbReference>
<organism evidence="1 2">
    <name type="scientific">Thelephora ganbajun</name>
    <name type="common">Ganba fungus</name>
    <dbReference type="NCBI Taxonomy" id="370292"/>
    <lineage>
        <taxon>Eukaryota</taxon>
        <taxon>Fungi</taxon>
        <taxon>Dikarya</taxon>
        <taxon>Basidiomycota</taxon>
        <taxon>Agaricomycotina</taxon>
        <taxon>Agaricomycetes</taxon>
        <taxon>Thelephorales</taxon>
        <taxon>Thelephoraceae</taxon>
        <taxon>Thelephora</taxon>
    </lineage>
</organism>
<keyword evidence="1" id="KW-0436">Ligase</keyword>
<gene>
    <name evidence="1" type="ORF">BDM02DRAFT_3109406</name>
</gene>
<sequence>MAPVYSAKDNKLIHELINISQKSPKLIKGSDYVAPEVPEMTIRSWKMNEFKYYDVPSPFPTLARGLFTTEVDEGRKRSGKEKEYRIVIRGYDKFFNIGEVPWTTWDSLEAHTAAPYSLSLKSNGCIIFIAALTPTKLLITSKHSLGPISNVARSHSQVGEEWLHKHLAKVEKTTEQLAAALWEKNWTAVAELCDDDFEEHVLPYPPEKSGLHLHGINENTRDFRTQPTDIVDKFADEWGFIKTKTTVLNSIQEVRDFTTEVGKTGKWEGEALEGFVVRTQVTGRPTDGRHSVSLSPYEPGSSFFFKVKFDEPYMMYRDWREVTKILLGTKGPLSDARLPKAKLKLPETKLYVKWIKAEIGRDRGQFENFNKGKGIIATRERFLKWMETSEAKEVAADEDASTPNLTFGKTIILPIAVPGAGKTSVSVALERLFGFGHTQSDDVKSKKAAPQFIRNVQALLKKHDVVIADKNNHLRQHRMALRDAVRSYNPPVRLLALNWAFEQPLATIHRICSDRVYDRGGKHQTLHADVRGKSHEDVIWQFLEQREELEEHEVDAVIEMDITEDIEQALDRAVDGCVRILGLEKPEQEKVGLALAAARGYEPTRKEDRKEKEKEKKKSKPPRYYGFVPEIDLLELLNPVFTAGGNADVADGKQFFTNLKKSGRIAKQPHVTIVHSKSLDSEWAQPLWDRCSELYLSSAPSTFRLTLGSVVWNDLVMAVTVDEVMPTSGDEAGESFVEQLPEQVRKKLHITIGTTNKDIQPFEAQVLVGDWRDGRHTKSLQLTNIPTEGRIRGLFS</sequence>
<evidence type="ECO:0000313" key="2">
    <source>
        <dbReference type="Proteomes" id="UP000886501"/>
    </source>
</evidence>
<reference evidence="1" key="2">
    <citation type="journal article" date="2020" name="Nat. Commun.">
        <title>Large-scale genome sequencing of mycorrhizal fungi provides insights into the early evolution of symbiotic traits.</title>
        <authorList>
            <person name="Miyauchi S."/>
            <person name="Kiss E."/>
            <person name="Kuo A."/>
            <person name="Drula E."/>
            <person name="Kohler A."/>
            <person name="Sanchez-Garcia M."/>
            <person name="Morin E."/>
            <person name="Andreopoulos B."/>
            <person name="Barry K.W."/>
            <person name="Bonito G."/>
            <person name="Buee M."/>
            <person name="Carver A."/>
            <person name="Chen C."/>
            <person name="Cichocki N."/>
            <person name="Clum A."/>
            <person name="Culley D."/>
            <person name="Crous P.W."/>
            <person name="Fauchery L."/>
            <person name="Girlanda M."/>
            <person name="Hayes R.D."/>
            <person name="Keri Z."/>
            <person name="LaButti K."/>
            <person name="Lipzen A."/>
            <person name="Lombard V."/>
            <person name="Magnuson J."/>
            <person name="Maillard F."/>
            <person name="Murat C."/>
            <person name="Nolan M."/>
            <person name="Ohm R.A."/>
            <person name="Pangilinan J."/>
            <person name="Pereira M.F."/>
            <person name="Perotto S."/>
            <person name="Peter M."/>
            <person name="Pfister S."/>
            <person name="Riley R."/>
            <person name="Sitrit Y."/>
            <person name="Stielow J.B."/>
            <person name="Szollosi G."/>
            <person name="Zifcakova L."/>
            <person name="Stursova M."/>
            <person name="Spatafora J.W."/>
            <person name="Tedersoo L."/>
            <person name="Vaario L.M."/>
            <person name="Yamada A."/>
            <person name="Yan M."/>
            <person name="Wang P."/>
            <person name="Xu J."/>
            <person name="Bruns T."/>
            <person name="Baldrian P."/>
            <person name="Vilgalys R."/>
            <person name="Dunand C."/>
            <person name="Henrissat B."/>
            <person name="Grigoriev I.V."/>
            <person name="Hibbett D."/>
            <person name="Nagy L.G."/>
            <person name="Martin F.M."/>
        </authorList>
    </citation>
    <scope>NUCLEOTIDE SEQUENCE</scope>
    <source>
        <strain evidence="1">P2</strain>
    </source>
</reference>
<accession>A0ACB6ZS76</accession>
<dbReference type="EMBL" id="MU117969">
    <property type="protein sequence ID" value="KAF9652387.1"/>
    <property type="molecule type" value="Genomic_DNA"/>
</dbReference>
<name>A0ACB6ZS76_THEGA</name>
<comment type="caution">
    <text evidence="1">The sequence shown here is derived from an EMBL/GenBank/DDBJ whole genome shotgun (WGS) entry which is preliminary data.</text>
</comment>
<reference evidence="1" key="1">
    <citation type="submission" date="2019-10" db="EMBL/GenBank/DDBJ databases">
        <authorList>
            <consortium name="DOE Joint Genome Institute"/>
            <person name="Kuo A."/>
            <person name="Miyauchi S."/>
            <person name="Kiss E."/>
            <person name="Drula E."/>
            <person name="Kohler A."/>
            <person name="Sanchez-Garcia M."/>
            <person name="Andreopoulos B."/>
            <person name="Barry K.W."/>
            <person name="Bonito G."/>
            <person name="Buee M."/>
            <person name="Carver A."/>
            <person name="Chen C."/>
            <person name="Cichocki N."/>
            <person name="Clum A."/>
            <person name="Culley D."/>
            <person name="Crous P.W."/>
            <person name="Fauchery L."/>
            <person name="Girlanda M."/>
            <person name="Hayes R."/>
            <person name="Keri Z."/>
            <person name="Labutti K."/>
            <person name="Lipzen A."/>
            <person name="Lombard V."/>
            <person name="Magnuson J."/>
            <person name="Maillard F."/>
            <person name="Morin E."/>
            <person name="Murat C."/>
            <person name="Nolan M."/>
            <person name="Ohm R."/>
            <person name="Pangilinan J."/>
            <person name="Pereira M."/>
            <person name="Perotto S."/>
            <person name="Peter M."/>
            <person name="Riley R."/>
            <person name="Sitrit Y."/>
            <person name="Stielow B."/>
            <person name="Szollosi G."/>
            <person name="Zifcakova L."/>
            <person name="Stursova M."/>
            <person name="Spatafora J.W."/>
            <person name="Tedersoo L."/>
            <person name="Vaario L.-M."/>
            <person name="Yamada A."/>
            <person name="Yan M."/>
            <person name="Wang P."/>
            <person name="Xu J."/>
            <person name="Bruns T."/>
            <person name="Baldrian P."/>
            <person name="Vilgalys R."/>
            <person name="Henrissat B."/>
            <person name="Grigoriev I.V."/>
            <person name="Hibbett D."/>
            <person name="Nagy L.G."/>
            <person name="Martin F.M."/>
        </authorList>
    </citation>
    <scope>NUCLEOTIDE SEQUENCE</scope>
    <source>
        <strain evidence="1">P2</strain>
    </source>
</reference>
<proteinExistence type="predicted"/>
<keyword evidence="2" id="KW-1185">Reference proteome</keyword>
<protein>
    <submittedName>
        <fullName evidence="1">RNA ligase</fullName>
    </submittedName>
</protein>
<evidence type="ECO:0000313" key="1">
    <source>
        <dbReference type="EMBL" id="KAF9652387.1"/>
    </source>
</evidence>